<dbReference type="Pfam" id="PF00482">
    <property type="entry name" value="T2SSF"/>
    <property type="match status" value="1"/>
</dbReference>
<feature type="domain" description="Type II secretion system protein GspF" evidence="7">
    <location>
        <begin position="176"/>
        <end position="299"/>
    </location>
</feature>
<dbReference type="GO" id="GO:0005886">
    <property type="term" value="C:plasma membrane"/>
    <property type="evidence" value="ECO:0007669"/>
    <property type="project" value="UniProtKB-SubCell"/>
</dbReference>
<protein>
    <submittedName>
        <fullName evidence="8">Type II secretion system F family protein</fullName>
    </submittedName>
</protein>
<name>A0AA46TGE4_9ACTN</name>
<dbReference type="InterPro" id="IPR018076">
    <property type="entry name" value="T2SS_GspF_dom"/>
</dbReference>
<evidence type="ECO:0000256" key="3">
    <source>
        <dbReference type="ARBA" id="ARBA00022692"/>
    </source>
</evidence>
<keyword evidence="2" id="KW-1003">Cell membrane</keyword>
<organism evidence="8 9">
    <name type="scientific">Solicola gregarius</name>
    <dbReference type="NCBI Taxonomy" id="2908642"/>
    <lineage>
        <taxon>Bacteria</taxon>
        <taxon>Bacillati</taxon>
        <taxon>Actinomycetota</taxon>
        <taxon>Actinomycetes</taxon>
        <taxon>Propionibacteriales</taxon>
        <taxon>Nocardioidaceae</taxon>
        <taxon>Solicola</taxon>
    </lineage>
</organism>
<feature type="transmembrane region" description="Helical" evidence="6">
    <location>
        <begin position="135"/>
        <end position="152"/>
    </location>
</feature>
<keyword evidence="9" id="KW-1185">Reference proteome</keyword>
<keyword evidence="4 6" id="KW-1133">Transmembrane helix</keyword>
<comment type="subcellular location">
    <subcellularLocation>
        <location evidence="1">Cell membrane</location>
        <topology evidence="1">Multi-pass membrane protein</topology>
    </subcellularLocation>
</comment>
<accession>A0AA46TGE4</accession>
<keyword evidence="5 6" id="KW-0472">Membrane</keyword>
<evidence type="ECO:0000256" key="6">
    <source>
        <dbReference type="SAM" id="Phobius"/>
    </source>
</evidence>
<reference evidence="8" key="1">
    <citation type="submission" date="2022-01" db="EMBL/GenBank/DDBJ databases">
        <title>Nocardioidaceae gen. sp. A5X3R13.</title>
        <authorList>
            <person name="Lopez Marin M.A."/>
            <person name="Uhlik O."/>
        </authorList>
    </citation>
    <scope>NUCLEOTIDE SEQUENCE</scope>
    <source>
        <strain evidence="8">A5X3R13</strain>
    </source>
</reference>
<proteinExistence type="predicted"/>
<dbReference type="KEGG" id="sgrg:L0C25_16180"/>
<gene>
    <name evidence="8" type="ORF">L0C25_16180</name>
</gene>
<feature type="transmembrane region" description="Helical" evidence="6">
    <location>
        <begin position="288"/>
        <end position="310"/>
    </location>
</feature>
<evidence type="ECO:0000256" key="5">
    <source>
        <dbReference type="ARBA" id="ARBA00023136"/>
    </source>
</evidence>
<evidence type="ECO:0000256" key="1">
    <source>
        <dbReference type="ARBA" id="ARBA00004651"/>
    </source>
</evidence>
<keyword evidence="3 6" id="KW-0812">Transmembrane</keyword>
<evidence type="ECO:0000313" key="8">
    <source>
        <dbReference type="EMBL" id="UYM04073.1"/>
    </source>
</evidence>
<dbReference type="PANTHER" id="PTHR35007:SF4">
    <property type="entry name" value="CONSERVED TRANSMEMBRANE PROTEIN-RELATED"/>
    <property type="match status" value="1"/>
</dbReference>
<evidence type="ECO:0000256" key="4">
    <source>
        <dbReference type="ARBA" id="ARBA00022989"/>
    </source>
</evidence>
<dbReference type="Proteomes" id="UP001164390">
    <property type="component" value="Chromosome"/>
</dbReference>
<evidence type="ECO:0000259" key="7">
    <source>
        <dbReference type="Pfam" id="PF00482"/>
    </source>
</evidence>
<sequence length="313" mass="33115">MSATVLGALLGLSTAAGVWVVVAYALSRRRPALADRVDPYLRDLPEAPRMATEPAPSSRPTAVGWAIFGPSVRRIAGGVERVLGGGATIRRQLDRVGSALTLEQFRVQQALWGLGAFAATAGIGVLWSVRTAVSPLALLLLCAIAFAAGVVARDQALGRSVRHRERRMVEEFPTVTDLLALSVAAGEGPVAALERCVAVSQGELSDELRRVLAEIHTGTRISRALDDLSARTGVPSVARFAEALAVAIDRGTPLVDVLHAQAADVREASRHAMIEDGARREVAMMAPVVFLILPVTVLFAFFPGLVVLQLTSP</sequence>
<dbReference type="PANTHER" id="PTHR35007">
    <property type="entry name" value="INTEGRAL MEMBRANE PROTEIN-RELATED"/>
    <property type="match status" value="1"/>
</dbReference>
<dbReference type="EMBL" id="CP094970">
    <property type="protein sequence ID" value="UYM04073.1"/>
    <property type="molecule type" value="Genomic_DNA"/>
</dbReference>
<feature type="transmembrane region" description="Helical" evidence="6">
    <location>
        <begin position="6"/>
        <end position="26"/>
    </location>
</feature>
<dbReference type="AlphaFoldDB" id="A0AA46TGE4"/>
<dbReference type="RefSeq" id="WP_271632726.1">
    <property type="nucleotide sequence ID" value="NZ_CP094970.1"/>
</dbReference>
<evidence type="ECO:0000256" key="2">
    <source>
        <dbReference type="ARBA" id="ARBA00022475"/>
    </source>
</evidence>
<evidence type="ECO:0000313" key="9">
    <source>
        <dbReference type="Proteomes" id="UP001164390"/>
    </source>
</evidence>
<feature type="transmembrane region" description="Helical" evidence="6">
    <location>
        <begin position="110"/>
        <end position="129"/>
    </location>
</feature>